<sequence length="219" mass="23348">MAYLLCSIAAVVVSWDLAAPLKNRSAIFYGAAAALCAAQLAALLLVPHSAFEQAASLFIGNGLLSFCLFAVVMFTGCFKPGSKIRKRLMQVREPLANTASILAIGHILFIGVEHDVDPRLGSAFVPACVVLAILLIVLGGTSIPRVREDMGLARWKKTQRLAYVFFLVACLHGAHAAAATGNPGPAAFYAATGIIYAATRLTAWLGHRKRFAQAKHTTR</sequence>
<evidence type="ECO:0000256" key="2">
    <source>
        <dbReference type="ARBA" id="ARBA00022692"/>
    </source>
</evidence>
<evidence type="ECO:0000256" key="5">
    <source>
        <dbReference type="SAM" id="Phobius"/>
    </source>
</evidence>
<keyword evidence="3 5" id="KW-1133">Transmembrane helix</keyword>
<comment type="subcellular location">
    <subcellularLocation>
        <location evidence="1">Membrane</location>
        <topology evidence="1">Multi-pass membrane protein</topology>
    </subcellularLocation>
</comment>
<gene>
    <name evidence="7" type="ORF">DMP07_03135</name>
</gene>
<dbReference type="GO" id="GO:0016020">
    <property type="term" value="C:membrane"/>
    <property type="evidence" value="ECO:0007669"/>
    <property type="project" value="UniProtKB-SubCell"/>
</dbReference>
<keyword evidence="2 5" id="KW-0812">Transmembrane</keyword>
<evidence type="ECO:0000313" key="7">
    <source>
        <dbReference type="EMBL" id="RNL20597.1"/>
    </source>
</evidence>
<keyword evidence="8" id="KW-1185">Reference proteome</keyword>
<dbReference type="InterPro" id="IPR013130">
    <property type="entry name" value="Fe3_Rdtase_TM_dom"/>
</dbReference>
<feature type="transmembrane region" description="Helical" evidence="5">
    <location>
        <begin position="54"/>
        <end position="74"/>
    </location>
</feature>
<evidence type="ECO:0000313" key="8">
    <source>
        <dbReference type="Proteomes" id="UP000267368"/>
    </source>
</evidence>
<evidence type="ECO:0000256" key="1">
    <source>
        <dbReference type="ARBA" id="ARBA00004141"/>
    </source>
</evidence>
<reference evidence="8" key="1">
    <citation type="submission" date="2018-05" db="EMBL/GenBank/DDBJ databases">
        <title>Genome Sequencing of selected type strains of the family Eggerthellaceae.</title>
        <authorList>
            <person name="Danylec N."/>
            <person name="Stoll D.A."/>
            <person name="Doetsch A."/>
            <person name="Huch M."/>
        </authorList>
    </citation>
    <scope>NUCLEOTIDE SEQUENCE [LARGE SCALE GENOMIC DNA]</scope>
    <source>
        <strain evidence="8">DSM 17537</strain>
    </source>
</reference>
<dbReference type="Proteomes" id="UP000267368">
    <property type="component" value="Unassembled WGS sequence"/>
</dbReference>
<evidence type="ECO:0000259" key="6">
    <source>
        <dbReference type="Pfam" id="PF01794"/>
    </source>
</evidence>
<feature type="domain" description="Ferric oxidoreductase" evidence="6">
    <location>
        <begin position="62"/>
        <end position="170"/>
    </location>
</feature>
<protein>
    <recommendedName>
        <fullName evidence="6">Ferric oxidoreductase domain-containing protein</fullName>
    </recommendedName>
</protein>
<dbReference type="OrthoDB" id="3174396at2"/>
<dbReference type="AlphaFoldDB" id="A0A3N0AHF2"/>
<evidence type="ECO:0000256" key="4">
    <source>
        <dbReference type="ARBA" id="ARBA00023136"/>
    </source>
</evidence>
<proteinExistence type="predicted"/>
<keyword evidence="4 5" id="KW-0472">Membrane</keyword>
<evidence type="ECO:0000256" key="3">
    <source>
        <dbReference type="ARBA" id="ARBA00022989"/>
    </source>
</evidence>
<feature type="transmembrane region" description="Helical" evidence="5">
    <location>
        <begin position="95"/>
        <end position="112"/>
    </location>
</feature>
<dbReference type="Pfam" id="PF01794">
    <property type="entry name" value="Ferric_reduct"/>
    <property type="match status" value="1"/>
</dbReference>
<dbReference type="RefSeq" id="WP_123197698.1">
    <property type="nucleotide sequence ID" value="NZ_QICB01000002.1"/>
</dbReference>
<feature type="transmembrane region" description="Helical" evidence="5">
    <location>
        <begin position="186"/>
        <end position="206"/>
    </location>
</feature>
<feature type="transmembrane region" description="Helical" evidence="5">
    <location>
        <begin position="124"/>
        <end position="141"/>
    </location>
</feature>
<feature type="transmembrane region" description="Helical" evidence="5">
    <location>
        <begin position="26"/>
        <end position="48"/>
    </location>
</feature>
<comment type="caution">
    <text evidence="7">The sequence shown here is derived from an EMBL/GenBank/DDBJ whole genome shotgun (WGS) entry which is preliminary data.</text>
</comment>
<feature type="transmembrane region" description="Helical" evidence="5">
    <location>
        <begin position="161"/>
        <end position="180"/>
    </location>
</feature>
<organism evidence="7 8">
    <name type="scientific">Slackia faecicanis</name>
    <dbReference type="NCBI Taxonomy" id="255723"/>
    <lineage>
        <taxon>Bacteria</taxon>
        <taxon>Bacillati</taxon>
        <taxon>Actinomycetota</taxon>
        <taxon>Coriobacteriia</taxon>
        <taxon>Eggerthellales</taxon>
        <taxon>Eggerthellaceae</taxon>
        <taxon>Slackia</taxon>
    </lineage>
</organism>
<dbReference type="EMBL" id="QICB01000002">
    <property type="protein sequence ID" value="RNL20597.1"/>
    <property type="molecule type" value="Genomic_DNA"/>
</dbReference>
<name>A0A3N0AHF2_9ACTN</name>
<accession>A0A3N0AHF2</accession>